<dbReference type="InterPro" id="IPR022385">
    <property type="entry name" value="Rhs_assc_core"/>
</dbReference>
<dbReference type="InterPro" id="IPR050708">
    <property type="entry name" value="T6SS_VgrG/RHS"/>
</dbReference>
<dbReference type="Pfam" id="PF25023">
    <property type="entry name" value="TEN_YD-shell"/>
    <property type="match status" value="1"/>
</dbReference>
<keyword evidence="4" id="KW-1185">Reference proteome</keyword>
<evidence type="ECO:0000259" key="2">
    <source>
        <dbReference type="Pfam" id="PF25023"/>
    </source>
</evidence>
<keyword evidence="1" id="KW-0677">Repeat</keyword>
<dbReference type="Proteomes" id="UP000268291">
    <property type="component" value="Unassembled WGS sequence"/>
</dbReference>
<name>A0ABY0CB00_9MICO</name>
<organism evidence="3 4">
    <name type="scientific">Labedella gwakjiensis</name>
    <dbReference type="NCBI Taxonomy" id="390269"/>
    <lineage>
        <taxon>Bacteria</taxon>
        <taxon>Bacillati</taxon>
        <taxon>Actinomycetota</taxon>
        <taxon>Actinomycetes</taxon>
        <taxon>Micrococcales</taxon>
        <taxon>Microbacteriaceae</taxon>
        <taxon>Labedella</taxon>
    </lineage>
</organism>
<dbReference type="PANTHER" id="PTHR32305">
    <property type="match status" value="1"/>
</dbReference>
<sequence length="326" mass="33320">MNRVTAAVEKVGTTTSASWTYAYDKAGNRTQQARTGSTGATAGTINYTYNAANRIASTSADTTTWTYDAAGNQTRNGITGQTASYNSQGAVTGIGTTTYSAMGQGNTLQQTRSADTTSYLNTPLGLSAEKFGFGGSRAFTRDSTGDATSARLSGGSRYYYAKDLIGSVVGLFDKTGTYLGGYSYSPYGEARSTGTNQAVSTNNNLRYIAGYYDSASGLYKLGARFYDPALGRFTQYDPSGQEANPYGYAACNPVNSSDATGLAVDPVSCGLSIAAGLLATGVFIAAAGASGGLAFAAAGVGYGLAIAALLDSCSGVGLVEAVTSYP</sequence>
<dbReference type="Gene3D" id="2.180.10.10">
    <property type="entry name" value="RHS repeat-associated core"/>
    <property type="match status" value="1"/>
</dbReference>
<gene>
    <name evidence="3" type="ORF">ELQ93_10075</name>
</gene>
<comment type="caution">
    <text evidence="3">The sequence shown here is derived from an EMBL/GenBank/DDBJ whole genome shotgun (WGS) entry which is preliminary data.</text>
</comment>
<evidence type="ECO:0000256" key="1">
    <source>
        <dbReference type="ARBA" id="ARBA00022737"/>
    </source>
</evidence>
<evidence type="ECO:0000313" key="3">
    <source>
        <dbReference type="EMBL" id="RUQ87247.1"/>
    </source>
</evidence>
<dbReference type="InterPro" id="IPR056823">
    <property type="entry name" value="TEN-like_YD-shell"/>
</dbReference>
<proteinExistence type="predicted"/>
<dbReference type="PANTHER" id="PTHR32305:SF15">
    <property type="entry name" value="PROTEIN RHSA-RELATED"/>
    <property type="match status" value="1"/>
</dbReference>
<feature type="domain" description="Teneurin-like YD-shell" evidence="2">
    <location>
        <begin position="139"/>
        <end position="237"/>
    </location>
</feature>
<reference evidence="3 4" key="1">
    <citation type="submission" date="2018-12" db="EMBL/GenBank/DDBJ databases">
        <authorList>
            <person name="hu s."/>
            <person name="Xu Y."/>
            <person name="Xu B."/>
            <person name="Li F."/>
        </authorList>
    </citation>
    <scope>NUCLEOTIDE SEQUENCE [LARGE SCALE GENOMIC DNA]</scope>
    <source>
        <strain evidence="3 4">KSW2-17</strain>
    </source>
</reference>
<protein>
    <submittedName>
        <fullName evidence="3">RHS repeat-associated core domain-containing protein</fullName>
    </submittedName>
</protein>
<dbReference type="NCBIfam" id="TIGR03696">
    <property type="entry name" value="Rhs_assc_core"/>
    <property type="match status" value="1"/>
</dbReference>
<evidence type="ECO:0000313" key="4">
    <source>
        <dbReference type="Proteomes" id="UP000268291"/>
    </source>
</evidence>
<dbReference type="EMBL" id="RZGY01000001">
    <property type="protein sequence ID" value="RUQ87247.1"/>
    <property type="molecule type" value="Genomic_DNA"/>
</dbReference>
<accession>A0ABY0CB00</accession>